<dbReference type="EMBL" id="CM042013">
    <property type="protein sequence ID" value="KAI3738207.1"/>
    <property type="molecule type" value="Genomic_DNA"/>
</dbReference>
<accession>A0ACB9CVV2</accession>
<keyword evidence="2" id="KW-1185">Reference proteome</keyword>
<reference evidence="1 2" key="2">
    <citation type="journal article" date="2022" name="Mol. Ecol. Resour.">
        <title>The genomes of chicory, endive, great burdock and yacon provide insights into Asteraceae paleo-polyploidization history and plant inulin production.</title>
        <authorList>
            <person name="Fan W."/>
            <person name="Wang S."/>
            <person name="Wang H."/>
            <person name="Wang A."/>
            <person name="Jiang F."/>
            <person name="Liu H."/>
            <person name="Zhao H."/>
            <person name="Xu D."/>
            <person name="Zhang Y."/>
        </authorList>
    </citation>
    <scope>NUCLEOTIDE SEQUENCE [LARGE SCALE GENOMIC DNA]</scope>
    <source>
        <strain evidence="2">cv. Punajuju</strain>
        <tissue evidence="1">Leaves</tissue>
    </source>
</reference>
<evidence type="ECO:0000313" key="2">
    <source>
        <dbReference type="Proteomes" id="UP001055811"/>
    </source>
</evidence>
<dbReference type="Proteomes" id="UP001055811">
    <property type="component" value="Linkage Group LG05"/>
</dbReference>
<gene>
    <name evidence="1" type="ORF">L2E82_28230</name>
</gene>
<organism evidence="1 2">
    <name type="scientific">Cichorium intybus</name>
    <name type="common">Chicory</name>
    <dbReference type="NCBI Taxonomy" id="13427"/>
    <lineage>
        <taxon>Eukaryota</taxon>
        <taxon>Viridiplantae</taxon>
        <taxon>Streptophyta</taxon>
        <taxon>Embryophyta</taxon>
        <taxon>Tracheophyta</taxon>
        <taxon>Spermatophyta</taxon>
        <taxon>Magnoliopsida</taxon>
        <taxon>eudicotyledons</taxon>
        <taxon>Gunneridae</taxon>
        <taxon>Pentapetalae</taxon>
        <taxon>asterids</taxon>
        <taxon>campanulids</taxon>
        <taxon>Asterales</taxon>
        <taxon>Asteraceae</taxon>
        <taxon>Cichorioideae</taxon>
        <taxon>Cichorieae</taxon>
        <taxon>Cichoriinae</taxon>
        <taxon>Cichorium</taxon>
    </lineage>
</organism>
<evidence type="ECO:0000313" key="1">
    <source>
        <dbReference type="EMBL" id="KAI3738207.1"/>
    </source>
</evidence>
<proteinExistence type="predicted"/>
<protein>
    <submittedName>
        <fullName evidence="1">Uncharacterized protein</fullName>
    </submittedName>
</protein>
<reference evidence="2" key="1">
    <citation type="journal article" date="2022" name="Mol. Ecol. Resour.">
        <title>The genomes of chicory, endive, great burdock and yacon provide insights into Asteraceae palaeo-polyploidization history and plant inulin production.</title>
        <authorList>
            <person name="Fan W."/>
            <person name="Wang S."/>
            <person name="Wang H."/>
            <person name="Wang A."/>
            <person name="Jiang F."/>
            <person name="Liu H."/>
            <person name="Zhao H."/>
            <person name="Xu D."/>
            <person name="Zhang Y."/>
        </authorList>
    </citation>
    <scope>NUCLEOTIDE SEQUENCE [LARGE SCALE GENOMIC DNA]</scope>
    <source>
        <strain evidence="2">cv. Punajuju</strain>
    </source>
</reference>
<name>A0ACB9CVV2_CICIN</name>
<comment type="caution">
    <text evidence="1">The sequence shown here is derived from an EMBL/GenBank/DDBJ whole genome shotgun (WGS) entry which is preliminary data.</text>
</comment>
<sequence>MEYAKRFNVPFKYHSIAKNWENVRIEDLEIDREEMLMVNSIYRMRNVVDECVMENQPRDSVLKFIRKLNPDMFVHGVLNGTYNATYFPTRFREAVFHFTTLFDMFQATAKHDDDDRRFFEQEVFVR</sequence>